<reference evidence="10" key="1">
    <citation type="journal article" date="2009" name="Environ. Microbiol.">
        <title>The genome of Polaromonas naphthalenivorans strain CJ2, isolated from coal tar-contaminated sediment, reveals physiological and metabolic versatility and evolution through extensive horizontal gene transfer.</title>
        <authorList>
            <person name="Yagi J.M."/>
            <person name="Sims D."/>
            <person name="Brettin T."/>
            <person name="Bruce D."/>
            <person name="Madsen E.L."/>
        </authorList>
    </citation>
    <scope>NUCLEOTIDE SEQUENCE [LARGE SCALE GENOMIC DNA]</scope>
    <source>
        <strain evidence="10">CJ2</strain>
    </source>
</reference>
<dbReference type="HOGENOM" id="CLU_085305_3_3_4"/>
<evidence type="ECO:0000313" key="9">
    <source>
        <dbReference type="EMBL" id="ABM37234.1"/>
    </source>
</evidence>
<proteinExistence type="inferred from homology"/>
<dbReference type="RefSeq" id="WP_011801315.1">
    <property type="nucleotide sequence ID" value="NC_008781.1"/>
</dbReference>
<keyword evidence="10" id="KW-1185">Reference proteome</keyword>
<dbReference type="GO" id="GO:0015031">
    <property type="term" value="P:protein transport"/>
    <property type="evidence" value="ECO:0007669"/>
    <property type="project" value="UniProtKB-KW"/>
</dbReference>
<dbReference type="Proteomes" id="UP000000644">
    <property type="component" value="Chromosome"/>
</dbReference>
<evidence type="ECO:0000256" key="6">
    <source>
        <dbReference type="ARBA" id="ARBA00023136"/>
    </source>
</evidence>
<keyword evidence="4 7" id="KW-0812">Transmembrane</keyword>
<sequence length="144" mass="15572">MNFRPHARVEPEINLIPFIDVLLVVLIFLMLSTTYSKFTELQVKLPAADAEQLRDYPREVVVAVSSDGRYMVNKTLVDGRGIEVLGAALTLAAKAGKESVIIISADASATHQAVITVMEAARRQGLTQITFATQSSSSLQAGVK</sequence>
<dbReference type="KEGG" id="pna:Pnap_1924"/>
<evidence type="ECO:0000313" key="10">
    <source>
        <dbReference type="Proteomes" id="UP000000644"/>
    </source>
</evidence>
<dbReference type="EMBL" id="CP000529">
    <property type="protein sequence ID" value="ABM37234.1"/>
    <property type="molecule type" value="Genomic_DNA"/>
</dbReference>
<dbReference type="InterPro" id="IPR003400">
    <property type="entry name" value="ExbD"/>
</dbReference>
<dbReference type="GO" id="GO:0022857">
    <property type="term" value="F:transmembrane transporter activity"/>
    <property type="evidence" value="ECO:0007669"/>
    <property type="project" value="InterPro"/>
</dbReference>
<dbReference type="PANTHER" id="PTHR30558:SF3">
    <property type="entry name" value="BIOPOLYMER TRANSPORT PROTEIN EXBD-RELATED"/>
    <property type="match status" value="1"/>
</dbReference>
<evidence type="ECO:0000256" key="5">
    <source>
        <dbReference type="ARBA" id="ARBA00022989"/>
    </source>
</evidence>
<organism evidence="9 10">
    <name type="scientific">Polaromonas naphthalenivorans (strain CJ2)</name>
    <dbReference type="NCBI Taxonomy" id="365044"/>
    <lineage>
        <taxon>Bacteria</taxon>
        <taxon>Pseudomonadati</taxon>
        <taxon>Pseudomonadota</taxon>
        <taxon>Betaproteobacteria</taxon>
        <taxon>Burkholderiales</taxon>
        <taxon>Comamonadaceae</taxon>
        <taxon>Polaromonas</taxon>
    </lineage>
</organism>
<dbReference type="PANTHER" id="PTHR30558">
    <property type="entry name" value="EXBD MEMBRANE COMPONENT OF PMF-DRIVEN MACROMOLECULE IMPORT SYSTEM"/>
    <property type="match status" value="1"/>
</dbReference>
<comment type="similarity">
    <text evidence="2 7">Belongs to the ExbD/TolR family.</text>
</comment>
<dbReference type="GO" id="GO:0005886">
    <property type="term" value="C:plasma membrane"/>
    <property type="evidence" value="ECO:0007669"/>
    <property type="project" value="UniProtKB-SubCell"/>
</dbReference>
<comment type="subcellular location">
    <subcellularLocation>
        <location evidence="1">Cell membrane</location>
        <topology evidence="1">Single-pass membrane protein</topology>
    </subcellularLocation>
    <subcellularLocation>
        <location evidence="7">Cell membrane</location>
        <topology evidence="7">Single-pass type II membrane protein</topology>
    </subcellularLocation>
</comment>
<dbReference type="OrthoDB" id="424972at2"/>
<evidence type="ECO:0000256" key="3">
    <source>
        <dbReference type="ARBA" id="ARBA00022475"/>
    </source>
</evidence>
<dbReference type="eggNOG" id="COG0848">
    <property type="taxonomic scope" value="Bacteria"/>
</dbReference>
<protein>
    <submittedName>
        <fullName evidence="9">Biopolymer transport protein ExbD/TolR</fullName>
    </submittedName>
</protein>
<dbReference type="STRING" id="365044.Pnap_1924"/>
<keyword evidence="5 8" id="KW-1133">Transmembrane helix</keyword>
<dbReference type="Gene3D" id="3.30.420.270">
    <property type="match status" value="1"/>
</dbReference>
<evidence type="ECO:0000256" key="2">
    <source>
        <dbReference type="ARBA" id="ARBA00005811"/>
    </source>
</evidence>
<dbReference type="AlphaFoldDB" id="A1VNK6"/>
<dbReference type="Pfam" id="PF02472">
    <property type="entry name" value="ExbD"/>
    <property type="match status" value="1"/>
</dbReference>
<accession>A1VNK6</accession>
<evidence type="ECO:0000256" key="8">
    <source>
        <dbReference type="SAM" id="Phobius"/>
    </source>
</evidence>
<name>A1VNK6_POLNA</name>
<evidence type="ECO:0000256" key="7">
    <source>
        <dbReference type="RuleBase" id="RU003879"/>
    </source>
</evidence>
<evidence type="ECO:0000256" key="1">
    <source>
        <dbReference type="ARBA" id="ARBA00004162"/>
    </source>
</evidence>
<feature type="transmembrane region" description="Helical" evidence="8">
    <location>
        <begin position="15"/>
        <end position="35"/>
    </location>
</feature>
<keyword evidence="7" id="KW-0653">Protein transport</keyword>
<gene>
    <name evidence="9" type="ordered locus">Pnap_1924</name>
</gene>
<keyword evidence="6 8" id="KW-0472">Membrane</keyword>
<evidence type="ECO:0000256" key="4">
    <source>
        <dbReference type="ARBA" id="ARBA00022692"/>
    </source>
</evidence>
<keyword evidence="3" id="KW-1003">Cell membrane</keyword>
<keyword evidence="7" id="KW-0813">Transport</keyword>